<dbReference type="GO" id="GO:0008360">
    <property type="term" value="P:regulation of cell shape"/>
    <property type="evidence" value="ECO:0007669"/>
    <property type="project" value="UniProtKB-UniRule"/>
</dbReference>
<comment type="pathway">
    <text evidence="1 6">Cell wall biogenesis; peptidoglycan biosynthesis.</text>
</comment>
<dbReference type="PROSITE" id="PS52029">
    <property type="entry name" value="LD_TPASE"/>
    <property type="match status" value="1"/>
</dbReference>
<keyword evidence="5 6" id="KW-0961">Cell wall biogenesis/degradation</keyword>
<dbReference type="GO" id="GO:0071555">
    <property type="term" value="P:cell wall organization"/>
    <property type="evidence" value="ECO:0007669"/>
    <property type="project" value="UniProtKB-UniRule"/>
</dbReference>
<dbReference type="GO" id="GO:0071972">
    <property type="term" value="F:peptidoglycan L,D-transpeptidase activity"/>
    <property type="evidence" value="ECO:0007669"/>
    <property type="project" value="TreeGrafter"/>
</dbReference>
<dbReference type="Gene3D" id="1.10.101.10">
    <property type="entry name" value="PGBD-like superfamily/PGBD"/>
    <property type="match status" value="1"/>
</dbReference>
<evidence type="ECO:0000256" key="1">
    <source>
        <dbReference type="ARBA" id="ARBA00004752"/>
    </source>
</evidence>
<sequence length="190" mass="20665">MPTGQTLRSGSRGAAVKSMQSRLGQLGFFVSADGSYGSNTYHAVMAFQKFYGLGRDGVAGPQTLRHINLVGRPNARSRSGRVIEVDLARQVVLLVDGGYVHSVFNASTGDASHRTPRGKYRIFRQINGLRVSPLGKLWRPKYFNGGIALHGSPSVPAYAASHGCVRLTNPEIDFLWGTAWGRIGTTVWVY</sequence>
<proteinExistence type="predicted"/>
<evidence type="ECO:0000256" key="4">
    <source>
        <dbReference type="ARBA" id="ARBA00022984"/>
    </source>
</evidence>
<reference evidence="8 9" key="1">
    <citation type="submission" date="2020-10" db="EMBL/GenBank/DDBJ databases">
        <title>Connecting structure to function with the recovery of over 1000 high-quality activated sludge metagenome-assembled genomes encoding full-length rRNA genes using long-read sequencing.</title>
        <authorList>
            <person name="Singleton C.M."/>
            <person name="Petriglieri F."/>
            <person name="Kristensen J.M."/>
            <person name="Kirkegaard R.H."/>
            <person name="Michaelsen T.Y."/>
            <person name="Andersen M.H."/>
            <person name="Karst S.M."/>
            <person name="Dueholm M.S."/>
            <person name="Nielsen P.H."/>
            <person name="Albertsen M."/>
        </authorList>
    </citation>
    <scope>NUCLEOTIDE SEQUENCE [LARGE SCALE GENOMIC DNA]</scope>
    <source>
        <strain evidence="8">Lyne_18-Q3-R50-59_MAXAC.006</strain>
    </source>
</reference>
<comment type="caution">
    <text evidence="8">The sequence shown here is derived from an EMBL/GenBank/DDBJ whole genome shotgun (WGS) entry which is preliminary data.</text>
</comment>
<evidence type="ECO:0000259" key="7">
    <source>
        <dbReference type="PROSITE" id="PS52029"/>
    </source>
</evidence>
<dbReference type="EMBL" id="JADJZA010000007">
    <property type="protein sequence ID" value="MBK9297406.1"/>
    <property type="molecule type" value="Genomic_DNA"/>
</dbReference>
<keyword evidence="2" id="KW-0808">Transferase</keyword>
<dbReference type="InterPro" id="IPR036366">
    <property type="entry name" value="PGBDSf"/>
</dbReference>
<accession>A0A936NCY9</accession>
<feature type="active site" description="Proton donor/acceptor" evidence="6">
    <location>
        <position position="150"/>
    </location>
</feature>
<evidence type="ECO:0000256" key="6">
    <source>
        <dbReference type="PROSITE-ProRule" id="PRU01373"/>
    </source>
</evidence>
<dbReference type="Pfam" id="PF03734">
    <property type="entry name" value="YkuD"/>
    <property type="match status" value="1"/>
</dbReference>
<feature type="domain" description="L,D-TPase catalytic" evidence="7">
    <location>
        <begin position="81"/>
        <end position="190"/>
    </location>
</feature>
<feature type="active site" description="Nucleophile" evidence="6">
    <location>
        <position position="164"/>
    </location>
</feature>
<keyword evidence="3 6" id="KW-0133">Cell shape</keyword>
<dbReference type="Proteomes" id="UP000727993">
    <property type="component" value="Unassembled WGS sequence"/>
</dbReference>
<dbReference type="InterPro" id="IPR050979">
    <property type="entry name" value="LD-transpeptidase"/>
</dbReference>
<dbReference type="SUPFAM" id="SSF47090">
    <property type="entry name" value="PGBD-like"/>
    <property type="match status" value="1"/>
</dbReference>
<dbReference type="GO" id="GO:0016740">
    <property type="term" value="F:transferase activity"/>
    <property type="evidence" value="ECO:0007669"/>
    <property type="project" value="UniProtKB-KW"/>
</dbReference>
<evidence type="ECO:0000313" key="8">
    <source>
        <dbReference type="EMBL" id="MBK9297406.1"/>
    </source>
</evidence>
<dbReference type="Gene3D" id="2.40.440.10">
    <property type="entry name" value="L,D-transpeptidase catalytic domain-like"/>
    <property type="match status" value="1"/>
</dbReference>
<dbReference type="InterPro" id="IPR002477">
    <property type="entry name" value="Peptidoglycan-bd-like"/>
</dbReference>
<dbReference type="InterPro" id="IPR036365">
    <property type="entry name" value="PGBD-like_sf"/>
</dbReference>
<dbReference type="GO" id="GO:0005576">
    <property type="term" value="C:extracellular region"/>
    <property type="evidence" value="ECO:0007669"/>
    <property type="project" value="TreeGrafter"/>
</dbReference>
<dbReference type="AlphaFoldDB" id="A0A936NCY9"/>
<evidence type="ECO:0000256" key="3">
    <source>
        <dbReference type="ARBA" id="ARBA00022960"/>
    </source>
</evidence>
<dbReference type="PANTHER" id="PTHR30582:SF2">
    <property type="entry name" value="L,D-TRANSPEPTIDASE YCIB-RELATED"/>
    <property type="match status" value="1"/>
</dbReference>
<gene>
    <name evidence="8" type="ORF">IPN02_11355</name>
</gene>
<dbReference type="GO" id="GO:0018104">
    <property type="term" value="P:peptidoglycan-protein cross-linking"/>
    <property type="evidence" value="ECO:0007669"/>
    <property type="project" value="TreeGrafter"/>
</dbReference>
<evidence type="ECO:0000313" key="9">
    <source>
        <dbReference type="Proteomes" id="UP000727993"/>
    </source>
</evidence>
<evidence type="ECO:0000256" key="2">
    <source>
        <dbReference type="ARBA" id="ARBA00022679"/>
    </source>
</evidence>
<dbReference type="Pfam" id="PF01471">
    <property type="entry name" value="PG_binding_1"/>
    <property type="match status" value="1"/>
</dbReference>
<protein>
    <submittedName>
        <fullName evidence="8">Murein L,D-transpeptidase</fullName>
    </submittedName>
</protein>
<dbReference type="InterPro" id="IPR038063">
    <property type="entry name" value="Transpep_catalytic_dom"/>
</dbReference>
<organism evidence="8 9">
    <name type="scientific">Candidatus Neomicrothrix subdominans</name>
    <dbReference type="NCBI Taxonomy" id="2954438"/>
    <lineage>
        <taxon>Bacteria</taxon>
        <taxon>Bacillati</taxon>
        <taxon>Actinomycetota</taxon>
        <taxon>Acidimicrobiia</taxon>
        <taxon>Acidimicrobiales</taxon>
        <taxon>Microthrixaceae</taxon>
        <taxon>Candidatus Neomicrothrix</taxon>
    </lineage>
</organism>
<keyword evidence="4 6" id="KW-0573">Peptidoglycan synthesis</keyword>
<name>A0A936NCY9_9ACTN</name>
<dbReference type="InterPro" id="IPR005490">
    <property type="entry name" value="LD_TPept_cat_dom"/>
</dbReference>
<dbReference type="CDD" id="cd16913">
    <property type="entry name" value="YkuD_like"/>
    <property type="match status" value="1"/>
</dbReference>
<dbReference type="SUPFAM" id="SSF141523">
    <property type="entry name" value="L,D-transpeptidase catalytic domain-like"/>
    <property type="match status" value="1"/>
</dbReference>
<dbReference type="PANTHER" id="PTHR30582">
    <property type="entry name" value="L,D-TRANSPEPTIDASE"/>
    <property type="match status" value="1"/>
</dbReference>
<evidence type="ECO:0000256" key="5">
    <source>
        <dbReference type="ARBA" id="ARBA00023316"/>
    </source>
</evidence>